<dbReference type="Proteomes" id="UP001160483">
    <property type="component" value="Unassembled WGS sequence"/>
</dbReference>
<dbReference type="SMART" id="SM00233">
    <property type="entry name" value="PH"/>
    <property type="match status" value="1"/>
</dbReference>
<reference evidence="4" key="1">
    <citation type="submission" date="2021-11" db="EMBL/GenBank/DDBJ databases">
        <authorList>
            <person name="Islam A."/>
            <person name="Islam S."/>
            <person name="Flora M.S."/>
            <person name="Rahman M."/>
            <person name="Ziaur R.M."/>
            <person name="Epstein J.H."/>
            <person name="Hassan M."/>
            <person name="Klassen M."/>
            <person name="Woodard K."/>
            <person name="Webb A."/>
            <person name="Webby R.J."/>
            <person name="El Zowalaty M.E."/>
        </authorList>
    </citation>
    <scope>NUCLEOTIDE SEQUENCE</scope>
    <source>
        <strain evidence="4">Pbs3</strain>
    </source>
</reference>
<feature type="compositionally biased region" description="Basic and acidic residues" evidence="2">
    <location>
        <begin position="44"/>
        <end position="70"/>
    </location>
</feature>
<dbReference type="SUPFAM" id="SSF50729">
    <property type="entry name" value="PH domain-like"/>
    <property type="match status" value="1"/>
</dbReference>
<evidence type="ECO:0000256" key="1">
    <source>
        <dbReference type="SAM" id="Coils"/>
    </source>
</evidence>
<evidence type="ECO:0000259" key="3">
    <source>
        <dbReference type="PROSITE" id="PS50003"/>
    </source>
</evidence>
<feature type="compositionally biased region" description="Low complexity" evidence="2">
    <location>
        <begin position="967"/>
        <end position="979"/>
    </location>
</feature>
<evidence type="ECO:0000313" key="5">
    <source>
        <dbReference type="Proteomes" id="UP001160483"/>
    </source>
</evidence>
<organism evidence="4 5">
    <name type="scientific">Peronospora belbahrii</name>
    <dbReference type="NCBI Taxonomy" id="622444"/>
    <lineage>
        <taxon>Eukaryota</taxon>
        <taxon>Sar</taxon>
        <taxon>Stramenopiles</taxon>
        <taxon>Oomycota</taxon>
        <taxon>Peronosporomycetes</taxon>
        <taxon>Peronosporales</taxon>
        <taxon>Peronosporaceae</taxon>
        <taxon>Peronospora</taxon>
    </lineage>
</organism>
<dbReference type="InterPro" id="IPR011993">
    <property type="entry name" value="PH-like_dom_sf"/>
</dbReference>
<dbReference type="InterPro" id="IPR001849">
    <property type="entry name" value="PH_domain"/>
</dbReference>
<feature type="domain" description="PH" evidence="3">
    <location>
        <begin position="993"/>
        <end position="1101"/>
    </location>
</feature>
<protein>
    <recommendedName>
        <fullName evidence="3">PH domain-containing protein</fullName>
    </recommendedName>
</protein>
<name>A0AAU9L3C6_9STRA</name>
<sequence>MEQENVSDDTSVTHETSPYVIPVPIETIQDTDVIPAEIAMKSEQYQEKERKKQRDVDESDDVKDIEKPLTIEEEDVTEATEENEIEVLEESETNAVQDVGNVLADVNHEDVVAIERHDDDHDDDGKSDAIKEDKSDKDVMVNDLQEAQDACQDVEVLDEMLINVTLETVANVDQESTYMEVSKPTWSIDSDDVAKNQATVTINGLVADETVATLDDTMQFGEEMELASPAAMLDLHAIESDMTTDDTDDPVSLEADAKELEGQDANEEQNEQGDHATITAVAESTDNSVPVDANLEVVLEEIRTKLPCESVEVLASGEILVLPAGWSTRQSKSNDGKTYYVSPYGYTQWLRPPIKTGVIYNWVHEIEVTFGPGRLGLNLKQIAGIPGTVFTDLQVHIAEIYKLPNGMASPAEIYNWSVKPEKRLAVNMRITMMNGISMAGYTYSEVLELLARLVRPVRLKFADVTKGIVGRVEEVVPLEDSEEVKEARAARVMQNSLRMEYFQILVSSELHKQVWAAMRHHIHLRYLETKKKCEVLETQVEREQRRQESLEKEYENLIREEASLKDMIKKLDMQVAGEIESPEVLRTAELIQRTVELDKDVTEIIAENDELQATRVKTEETLDCLQKELDEYGDLDIDLNGQQDIKFFSPAFLGSLVHRGSIDTRAEDAHERLLVKIKAQHDHFVGEIKMEEERAKFVQSEIQQFQDQMDVAAAAVKREDAFISGERPPQLIFLENKIALLQKNLRDTVWGIANATSKGDQQQAENLSRRRADLKDDLKAALDEMRRMEIELQVFFDVDEGKMVALEHADTSIDTVDIDEAPHERASESARLQNKLVKLQAQLHDTVVELAKAASEKDEARKSELARRRLQLKDEMKVVQDQFQELTNGTLNVSAKARESYLRPSVVGPPSIDDVSRRSIVSSRPSFGGIRNSIIGNRVSIIGGGNRGSVSVQQGPERFDPSRSRRSSSSASGVSVAQSHDSTLNQVVRDGCLPTMSGILRKHATHSNEKGPFGNMSLRGVRERWCNIEPDGFLRYYKREGDREPRGSIPLKNKSLEILYGKEVGKPNEFMICSPTQQTRMIAKTHDEMLQWVTMLESAHAYFMQQLSEHDQARGSLSPSVDDSNTDPEAADAELAYRNKRATLGF</sequence>
<feature type="coiled-coil region" evidence="1">
    <location>
        <begin position="526"/>
        <end position="574"/>
    </location>
</feature>
<gene>
    <name evidence="4" type="ORF">PBS003_LOCUS2415</name>
</gene>
<evidence type="ECO:0000313" key="4">
    <source>
        <dbReference type="EMBL" id="CAH0475603.1"/>
    </source>
</evidence>
<feature type="region of interest" description="Disordered" evidence="2">
    <location>
        <begin position="38"/>
        <end position="83"/>
    </location>
</feature>
<dbReference type="Gene3D" id="2.30.29.30">
    <property type="entry name" value="Pleckstrin-homology domain (PH domain)/Phosphotyrosine-binding domain (PTB)"/>
    <property type="match status" value="1"/>
</dbReference>
<feature type="region of interest" description="Disordered" evidence="2">
    <location>
        <begin position="945"/>
        <end position="981"/>
    </location>
</feature>
<dbReference type="Pfam" id="PF00169">
    <property type="entry name" value="PH"/>
    <property type="match status" value="1"/>
</dbReference>
<dbReference type="EMBL" id="CAKKTJ010000128">
    <property type="protein sequence ID" value="CAH0475603.1"/>
    <property type="molecule type" value="Genomic_DNA"/>
</dbReference>
<feature type="region of interest" description="Disordered" evidence="2">
    <location>
        <begin position="115"/>
        <end position="135"/>
    </location>
</feature>
<accession>A0AAU9L3C6</accession>
<proteinExistence type="predicted"/>
<feature type="coiled-coil region" evidence="1">
    <location>
        <begin position="829"/>
        <end position="882"/>
    </location>
</feature>
<keyword evidence="1" id="KW-0175">Coiled coil</keyword>
<feature type="coiled-coil region" evidence="1">
    <location>
        <begin position="757"/>
        <end position="791"/>
    </location>
</feature>
<feature type="coiled-coil region" evidence="1">
    <location>
        <begin position="608"/>
        <end position="635"/>
    </location>
</feature>
<evidence type="ECO:0000256" key="2">
    <source>
        <dbReference type="SAM" id="MobiDB-lite"/>
    </source>
</evidence>
<comment type="caution">
    <text evidence="4">The sequence shown here is derived from an EMBL/GenBank/DDBJ whole genome shotgun (WGS) entry which is preliminary data.</text>
</comment>
<dbReference type="AlphaFoldDB" id="A0AAU9L3C6"/>
<feature type="compositionally biased region" description="Acidic residues" evidence="2">
    <location>
        <begin position="71"/>
        <end position="83"/>
    </location>
</feature>
<dbReference type="PROSITE" id="PS50003">
    <property type="entry name" value="PH_DOMAIN"/>
    <property type="match status" value="1"/>
</dbReference>